<accession>A0A8S5MVX3</accession>
<proteinExistence type="predicted"/>
<sequence>MALVVGQATVATGMSPVVEGGLYADEIFQDGVTFTSEHDVGNAGQIQVEVYSPDNSIEPKVPGADFVNSEYANTVIDINTNNSFQKSQKVPAYVQATMPTSVLLNKTWAVTEDIRIARQKTGLAVLVTEGTASSDTDAITSANIKEKVLALRKDLRKKHARPDVVIASVDAYSAMLETAGKDYTPVANDSVVATGRVGYWMGMLWVEATLLGGSFKYRNASGVSQTADTSKVELIMYDHMAYSIIDKLVMLRTIDNPNAAGALVQEEVDTGFKVTNPACVTVKKNLIV</sequence>
<name>A0A8S5MVX3_9CAUD</name>
<protein>
    <submittedName>
        <fullName evidence="1">Uncharacterized protein</fullName>
    </submittedName>
</protein>
<dbReference type="EMBL" id="BK014993">
    <property type="protein sequence ID" value="DAD86051.1"/>
    <property type="molecule type" value="Genomic_DNA"/>
</dbReference>
<reference evidence="1" key="1">
    <citation type="journal article" date="2021" name="Proc. Natl. Acad. Sci. U.S.A.">
        <title>A Catalog of Tens of Thousands of Viruses from Human Metagenomes Reveals Hidden Associations with Chronic Diseases.</title>
        <authorList>
            <person name="Tisza M.J."/>
            <person name="Buck C.B."/>
        </authorList>
    </citation>
    <scope>NUCLEOTIDE SEQUENCE</scope>
    <source>
        <strain evidence="1">CtoSr5</strain>
    </source>
</reference>
<organism evidence="1">
    <name type="scientific">Siphoviridae sp. ctoSr5</name>
    <dbReference type="NCBI Taxonomy" id="2826460"/>
    <lineage>
        <taxon>Viruses</taxon>
        <taxon>Duplodnaviria</taxon>
        <taxon>Heunggongvirae</taxon>
        <taxon>Uroviricota</taxon>
        <taxon>Caudoviricetes</taxon>
    </lineage>
</organism>
<evidence type="ECO:0000313" key="1">
    <source>
        <dbReference type="EMBL" id="DAD86051.1"/>
    </source>
</evidence>